<organism evidence="1">
    <name type="scientific">marine sediment metagenome</name>
    <dbReference type="NCBI Taxonomy" id="412755"/>
    <lineage>
        <taxon>unclassified sequences</taxon>
        <taxon>metagenomes</taxon>
        <taxon>ecological metagenomes</taxon>
    </lineage>
</organism>
<feature type="non-terminal residue" evidence="1">
    <location>
        <position position="1"/>
    </location>
</feature>
<reference evidence="1" key="1">
    <citation type="journal article" date="2015" name="Nature">
        <title>Complex archaea that bridge the gap between prokaryotes and eukaryotes.</title>
        <authorList>
            <person name="Spang A."/>
            <person name="Saw J.H."/>
            <person name="Jorgensen S.L."/>
            <person name="Zaremba-Niedzwiedzka K."/>
            <person name="Martijn J."/>
            <person name="Lind A.E."/>
            <person name="van Eijk R."/>
            <person name="Schleper C."/>
            <person name="Guy L."/>
            <person name="Ettema T.J."/>
        </authorList>
    </citation>
    <scope>NUCLEOTIDE SEQUENCE</scope>
</reference>
<sequence length="41" mass="4520">QESGFLAALKALAAQDPQRDDAFRLVSAALEEWFEKEASLP</sequence>
<dbReference type="AlphaFoldDB" id="A0A0F8Y3G9"/>
<dbReference type="EMBL" id="LAZR01055681">
    <property type="protein sequence ID" value="KKK75828.1"/>
    <property type="molecule type" value="Genomic_DNA"/>
</dbReference>
<proteinExistence type="predicted"/>
<evidence type="ECO:0000313" key="1">
    <source>
        <dbReference type="EMBL" id="KKK75828.1"/>
    </source>
</evidence>
<protein>
    <submittedName>
        <fullName evidence="1">Uncharacterized protein</fullName>
    </submittedName>
</protein>
<accession>A0A0F8Y3G9</accession>
<comment type="caution">
    <text evidence="1">The sequence shown here is derived from an EMBL/GenBank/DDBJ whole genome shotgun (WGS) entry which is preliminary data.</text>
</comment>
<name>A0A0F8Y3G9_9ZZZZ</name>
<gene>
    <name evidence="1" type="ORF">LCGC14_2869780</name>
</gene>